<dbReference type="InterPro" id="IPR005215">
    <property type="entry name" value="Trig_fac"/>
</dbReference>
<proteinExistence type="predicted"/>
<dbReference type="AlphaFoldDB" id="A0A9D2RDI4"/>
<evidence type="ECO:0000256" key="9">
    <source>
        <dbReference type="SAM" id="SignalP"/>
    </source>
</evidence>
<evidence type="ECO:0000256" key="3">
    <source>
        <dbReference type="ARBA" id="ARBA00022618"/>
    </source>
</evidence>
<evidence type="ECO:0000259" key="10">
    <source>
        <dbReference type="PROSITE" id="PS50059"/>
    </source>
</evidence>
<dbReference type="PROSITE" id="PS50059">
    <property type="entry name" value="FKBP_PPIASE"/>
    <property type="match status" value="1"/>
</dbReference>
<reference evidence="11" key="1">
    <citation type="journal article" date="2021" name="PeerJ">
        <title>Extensive microbial diversity within the chicken gut microbiome revealed by metagenomics and culture.</title>
        <authorList>
            <person name="Gilroy R."/>
            <person name="Ravi A."/>
            <person name="Getino M."/>
            <person name="Pursley I."/>
            <person name="Horton D.L."/>
            <person name="Alikhan N.F."/>
            <person name="Baker D."/>
            <person name="Gharbi K."/>
            <person name="Hall N."/>
            <person name="Watson M."/>
            <person name="Adriaenssens E.M."/>
            <person name="Foster-Nyarko E."/>
            <person name="Jarju S."/>
            <person name="Secka A."/>
            <person name="Antonio M."/>
            <person name="Oren A."/>
            <person name="Chaudhuri R.R."/>
            <person name="La Ragione R."/>
            <person name="Hildebrand F."/>
            <person name="Pallen M.J."/>
        </authorList>
    </citation>
    <scope>NUCLEOTIDE SEQUENCE</scope>
    <source>
        <strain evidence="11">ChiBcec15-3976</strain>
    </source>
</reference>
<evidence type="ECO:0000313" key="11">
    <source>
        <dbReference type="EMBL" id="HJD43003.1"/>
    </source>
</evidence>
<evidence type="ECO:0000256" key="2">
    <source>
        <dbReference type="ARBA" id="ARBA00004496"/>
    </source>
</evidence>
<evidence type="ECO:0000313" key="12">
    <source>
        <dbReference type="Proteomes" id="UP000823909"/>
    </source>
</evidence>
<dbReference type="InterPro" id="IPR008880">
    <property type="entry name" value="Trigger_fac_C"/>
</dbReference>
<comment type="caution">
    <text evidence="11">The sequence shown here is derived from an EMBL/GenBank/DDBJ whole genome shotgun (WGS) entry which is preliminary data.</text>
</comment>
<evidence type="ECO:0000256" key="8">
    <source>
        <dbReference type="SAM" id="Coils"/>
    </source>
</evidence>
<dbReference type="GO" id="GO:0006457">
    <property type="term" value="P:protein folding"/>
    <property type="evidence" value="ECO:0007669"/>
    <property type="project" value="InterPro"/>
</dbReference>
<dbReference type="GO" id="GO:0005737">
    <property type="term" value="C:cytoplasm"/>
    <property type="evidence" value="ECO:0007669"/>
    <property type="project" value="UniProtKB-SubCell"/>
</dbReference>
<keyword evidence="5 7" id="KW-0413">Isomerase</keyword>
<feature type="coiled-coil region" evidence="8">
    <location>
        <begin position="182"/>
        <end position="209"/>
    </location>
</feature>
<evidence type="ECO:0000256" key="4">
    <source>
        <dbReference type="ARBA" id="ARBA00023110"/>
    </source>
</evidence>
<dbReference type="InterPro" id="IPR027304">
    <property type="entry name" value="Trigger_fact/SurA_dom_sf"/>
</dbReference>
<dbReference type="GO" id="GO:0051301">
    <property type="term" value="P:cell division"/>
    <property type="evidence" value="ECO:0007669"/>
    <property type="project" value="UniProtKB-KW"/>
</dbReference>
<gene>
    <name evidence="11" type="primary">tig</name>
    <name evidence="11" type="ORF">H9910_08355</name>
</gene>
<keyword evidence="6" id="KW-0131">Cell cycle</keyword>
<dbReference type="Gene3D" id="1.10.3120.10">
    <property type="entry name" value="Trigger factor, C-terminal domain"/>
    <property type="match status" value="1"/>
</dbReference>
<dbReference type="GO" id="GO:0015031">
    <property type="term" value="P:protein transport"/>
    <property type="evidence" value="ECO:0007669"/>
    <property type="project" value="InterPro"/>
</dbReference>
<sequence>MKKKFVIVMSAAAVAGLLAGCSGELSNEYVTVTQYKGLEVPQASGSVEEVTDEQVDQMIEGTLSTYAEREEVTDRAAQEGDIVNIDYTGYLDGEAFDGGSAEGADLELGSGSFIGATDDYAGFEEQIEGHNPGDEFDIQVQFPDPYNLNPDMSGAVADFHIVLNSIAVENVPELTDEWVKENSEDSETVEEYREEVRAALEEEQQAAVDSELASSVQSALLEKIEIKAYPEEEVNEQITQLTDTYAQMAEMYGMELSEFLESYMQTTEEDFNAQVKEAAQTSAAFDEAVKLIAEKQHLELSDAEYEEKALEYAQSAGMDDVEAYEEQVGEDLLKRVILREAVMDYLVDECIQVEQTDSSAE</sequence>
<dbReference type="InterPro" id="IPR046357">
    <property type="entry name" value="PPIase_dom_sf"/>
</dbReference>
<dbReference type="Gene3D" id="3.10.50.40">
    <property type="match status" value="1"/>
</dbReference>
<dbReference type="EC" id="5.2.1.8" evidence="7"/>
<evidence type="ECO:0000256" key="1">
    <source>
        <dbReference type="ARBA" id="ARBA00000971"/>
    </source>
</evidence>
<dbReference type="Proteomes" id="UP000823909">
    <property type="component" value="Unassembled WGS sequence"/>
</dbReference>
<dbReference type="PROSITE" id="PS51257">
    <property type="entry name" value="PROKAR_LIPOPROTEIN"/>
    <property type="match status" value="1"/>
</dbReference>
<reference evidence="11" key="2">
    <citation type="submission" date="2021-04" db="EMBL/GenBank/DDBJ databases">
        <authorList>
            <person name="Gilroy R."/>
        </authorList>
    </citation>
    <scope>NUCLEOTIDE SEQUENCE</scope>
    <source>
        <strain evidence="11">ChiBcec15-3976</strain>
    </source>
</reference>
<organism evidence="11 12">
    <name type="scientific">Candidatus Mediterraneibacter quadrami</name>
    <dbReference type="NCBI Taxonomy" id="2838684"/>
    <lineage>
        <taxon>Bacteria</taxon>
        <taxon>Bacillati</taxon>
        <taxon>Bacillota</taxon>
        <taxon>Clostridia</taxon>
        <taxon>Lachnospirales</taxon>
        <taxon>Lachnospiraceae</taxon>
        <taxon>Mediterraneibacter</taxon>
    </lineage>
</organism>
<dbReference type="NCBIfam" id="TIGR00115">
    <property type="entry name" value="tig"/>
    <property type="match status" value="1"/>
</dbReference>
<keyword evidence="3" id="KW-0132">Cell division</keyword>
<keyword evidence="9" id="KW-0732">Signal</keyword>
<dbReference type="InterPro" id="IPR001179">
    <property type="entry name" value="PPIase_FKBP_dom"/>
</dbReference>
<dbReference type="InterPro" id="IPR037041">
    <property type="entry name" value="Trigger_fac_C_sf"/>
</dbReference>
<evidence type="ECO:0000256" key="5">
    <source>
        <dbReference type="ARBA" id="ARBA00023235"/>
    </source>
</evidence>
<feature type="domain" description="PPIase FKBP-type" evidence="10">
    <location>
        <begin position="80"/>
        <end position="147"/>
    </location>
</feature>
<feature type="chain" id="PRO_5038867374" description="peptidylprolyl isomerase" evidence="9">
    <location>
        <begin position="20"/>
        <end position="361"/>
    </location>
</feature>
<feature type="signal peptide" evidence="9">
    <location>
        <begin position="1"/>
        <end position="19"/>
    </location>
</feature>
<comment type="subcellular location">
    <subcellularLocation>
        <location evidence="2">Cytoplasm</location>
    </subcellularLocation>
</comment>
<keyword evidence="8" id="KW-0175">Coiled coil</keyword>
<keyword evidence="4 7" id="KW-0697">Rotamase</keyword>
<dbReference type="EMBL" id="DWUU01000048">
    <property type="protein sequence ID" value="HJD43003.1"/>
    <property type="molecule type" value="Genomic_DNA"/>
</dbReference>
<comment type="catalytic activity">
    <reaction evidence="1 7">
        <text>[protein]-peptidylproline (omega=180) = [protein]-peptidylproline (omega=0)</text>
        <dbReference type="Rhea" id="RHEA:16237"/>
        <dbReference type="Rhea" id="RHEA-COMP:10747"/>
        <dbReference type="Rhea" id="RHEA-COMP:10748"/>
        <dbReference type="ChEBI" id="CHEBI:83833"/>
        <dbReference type="ChEBI" id="CHEBI:83834"/>
        <dbReference type="EC" id="5.2.1.8"/>
    </reaction>
</comment>
<name>A0A9D2RDI4_9FIRM</name>
<dbReference type="Pfam" id="PF05698">
    <property type="entry name" value="Trigger_C"/>
    <property type="match status" value="1"/>
</dbReference>
<dbReference type="SUPFAM" id="SSF109998">
    <property type="entry name" value="Triger factor/SurA peptide-binding domain-like"/>
    <property type="match status" value="1"/>
</dbReference>
<accession>A0A9D2RDI4</accession>
<evidence type="ECO:0000256" key="6">
    <source>
        <dbReference type="ARBA" id="ARBA00023306"/>
    </source>
</evidence>
<evidence type="ECO:0000256" key="7">
    <source>
        <dbReference type="PROSITE-ProRule" id="PRU00277"/>
    </source>
</evidence>
<protein>
    <recommendedName>
        <fullName evidence="7">peptidylprolyl isomerase</fullName>
        <ecNumber evidence="7">5.2.1.8</ecNumber>
    </recommendedName>
</protein>
<dbReference type="SUPFAM" id="SSF54534">
    <property type="entry name" value="FKBP-like"/>
    <property type="match status" value="1"/>
</dbReference>
<dbReference type="Pfam" id="PF00254">
    <property type="entry name" value="FKBP_C"/>
    <property type="match status" value="1"/>
</dbReference>
<dbReference type="GO" id="GO:0003755">
    <property type="term" value="F:peptidyl-prolyl cis-trans isomerase activity"/>
    <property type="evidence" value="ECO:0007669"/>
    <property type="project" value="UniProtKB-KW"/>
</dbReference>